<dbReference type="Pfam" id="PF13602">
    <property type="entry name" value="ADH_zinc_N_2"/>
    <property type="match status" value="1"/>
</dbReference>
<feature type="domain" description="Enoyl reductase (ER)" evidence="1">
    <location>
        <begin position="20"/>
        <end position="330"/>
    </location>
</feature>
<comment type="caution">
    <text evidence="2">The sequence shown here is derived from an EMBL/GenBank/DDBJ whole genome shotgun (WGS) entry which is preliminary data.</text>
</comment>
<dbReference type="Gene3D" id="3.90.180.10">
    <property type="entry name" value="Medium-chain alcohol dehydrogenases, catalytic domain"/>
    <property type="match status" value="1"/>
</dbReference>
<keyword evidence="3" id="KW-1185">Reference proteome</keyword>
<proteinExistence type="predicted"/>
<dbReference type="SUPFAM" id="SSF50129">
    <property type="entry name" value="GroES-like"/>
    <property type="match status" value="1"/>
</dbReference>
<dbReference type="InterPro" id="IPR036291">
    <property type="entry name" value="NAD(P)-bd_dom_sf"/>
</dbReference>
<sequence length="338" mass="35496">MTINETRTETMRAAAFHRFGGPQEVALERVTRPVPASHEVLVRVHYASVSIADHRVRARDVPRGLKLPVTAALGWRTPKHPVLGMDASGVVEQVGADVTDFAPGDRVVLLRGARFGCHAEFVTVRAAGSIARIPDELSLQDAATVPFGFGTARTFLDTAGVAPGQKVLVNGASGAVGSAAVQLAVRAGAIVTGVTSARNAEIVRGLGATDVVDYARADFTDAGPVYDIVVECVGNAPYARSRRAIVPGGALLLVITDLVGMTGAKLRPVRGGIRRIESVGVITGAMLGDLAARMAAGEIQPVLDRVFEFDDIRAAHEYVDTGRKRGTVLVRIGQSPSV</sequence>
<accession>A0ABN2PPJ1</accession>
<dbReference type="InterPro" id="IPR020843">
    <property type="entry name" value="ER"/>
</dbReference>
<dbReference type="SMART" id="SM00829">
    <property type="entry name" value="PKS_ER"/>
    <property type="match status" value="1"/>
</dbReference>
<dbReference type="EMBL" id="BAAAOF010000003">
    <property type="protein sequence ID" value="GAA1927220.1"/>
    <property type="molecule type" value="Genomic_DNA"/>
</dbReference>
<gene>
    <name evidence="2" type="ORF">GCM10009775_19210</name>
</gene>
<dbReference type="CDD" id="cd08267">
    <property type="entry name" value="MDR1"/>
    <property type="match status" value="1"/>
</dbReference>
<dbReference type="Pfam" id="PF08240">
    <property type="entry name" value="ADH_N"/>
    <property type="match status" value="1"/>
</dbReference>
<name>A0ABN2PPJ1_9MICO</name>
<evidence type="ECO:0000259" key="1">
    <source>
        <dbReference type="SMART" id="SM00829"/>
    </source>
</evidence>
<dbReference type="InterPro" id="IPR011032">
    <property type="entry name" value="GroES-like_sf"/>
</dbReference>
<dbReference type="Proteomes" id="UP001501343">
    <property type="component" value="Unassembled WGS sequence"/>
</dbReference>
<dbReference type="InterPro" id="IPR050700">
    <property type="entry name" value="YIM1/Zinc_Alcohol_DH_Fams"/>
</dbReference>
<evidence type="ECO:0000313" key="2">
    <source>
        <dbReference type="EMBL" id="GAA1927220.1"/>
    </source>
</evidence>
<organism evidence="2 3">
    <name type="scientific">Microbacterium aoyamense</name>
    <dbReference type="NCBI Taxonomy" id="344166"/>
    <lineage>
        <taxon>Bacteria</taxon>
        <taxon>Bacillati</taxon>
        <taxon>Actinomycetota</taxon>
        <taxon>Actinomycetes</taxon>
        <taxon>Micrococcales</taxon>
        <taxon>Microbacteriaceae</taxon>
        <taxon>Microbacterium</taxon>
    </lineage>
</organism>
<dbReference type="PANTHER" id="PTHR11695">
    <property type="entry name" value="ALCOHOL DEHYDROGENASE RELATED"/>
    <property type="match status" value="1"/>
</dbReference>
<evidence type="ECO:0000313" key="3">
    <source>
        <dbReference type="Proteomes" id="UP001501343"/>
    </source>
</evidence>
<dbReference type="Gene3D" id="3.40.50.720">
    <property type="entry name" value="NAD(P)-binding Rossmann-like Domain"/>
    <property type="match status" value="1"/>
</dbReference>
<dbReference type="PANTHER" id="PTHR11695:SF294">
    <property type="entry name" value="RETICULON-4-INTERACTING PROTEIN 1, MITOCHONDRIAL"/>
    <property type="match status" value="1"/>
</dbReference>
<protein>
    <submittedName>
        <fullName evidence="2">NAD(P)-dependent alcohol dehydrogenase</fullName>
    </submittedName>
</protein>
<dbReference type="RefSeq" id="WP_248150908.1">
    <property type="nucleotide sequence ID" value="NZ_BAAAOF010000003.1"/>
</dbReference>
<reference evidence="2 3" key="1">
    <citation type="journal article" date="2019" name="Int. J. Syst. Evol. Microbiol.">
        <title>The Global Catalogue of Microorganisms (GCM) 10K type strain sequencing project: providing services to taxonomists for standard genome sequencing and annotation.</title>
        <authorList>
            <consortium name="The Broad Institute Genomics Platform"/>
            <consortium name="The Broad Institute Genome Sequencing Center for Infectious Disease"/>
            <person name="Wu L."/>
            <person name="Ma J."/>
        </authorList>
    </citation>
    <scope>NUCLEOTIDE SEQUENCE [LARGE SCALE GENOMIC DNA]</scope>
    <source>
        <strain evidence="2 3">JCM 14900</strain>
    </source>
</reference>
<dbReference type="SUPFAM" id="SSF51735">
    <property type="entry name" value="NAD(P)-binding Rossmann-fold domains"/>
    <property type="match status" value="1"/>
</dbReference>
<dbReference type="InterPro" id="IPR013154">
    <property type="entry name" value="ADH-like_N"/>
</dbReference>